<name>A0A0P0C778_9BACT</name>
<dbReference type="EMBL" id="CP012643">
    <property type="protein sequence ID" value="ALJ00902.1"/>
    <property type="molecule type" value="Genomic_DNA"/>
</dbReference>
<dbReference type="RefSeq" id="WP_062545524.1">
    <property type="nucleotide sequence ID" value="NZ_CP012643.1"/>
</dbReference>
<keyword evidence="2" id="KW-1185">Reference proteome</keyword>
<organism evidence="1 2">
    <name type="scientific">Rufibacter tibetensis</name>
    <dbReference type="NCBI Taxonomy" id="512763"/>
    <lineage>
        <taxon>Bacteria</taxon>
        <taxon>Pseudomonadati</taxon>
        <taxon>Bacteroidota</taxon>
        <taxon>Cytophagia</taxon>
        <taxon>Cytophagales</taxon>
        <taxon>Hymenobacteraceae</taxon>
        <taxon>Rufibacter</taxon>
    </lineage>
</organism>
<dbReference type="KEGG" id="rti:DC20_20310"/>
<evidence type="ECO:0000313" key="1">
    <source>
        <dbReference type="EMBL" id="ALJ00902.1"/>
    </source>
</evidence>
<dbReference type="PATRIC" id="fig|512763.3.peg.4456"/>
<sequence>MENNTALNTLQSLVGELEFQPTKPLKSTEALSIISKAKHVLQEIESIENNGTLLKQISKTSRELDKAENLIKMDTTLVGGRIAFSALSEFLKKMKSALPKED</sequence>
<dbReference type="Proteomes" id="UP000061382">
    <property type="component" value="Chromosome"/>
</dbReference>
<gene>
    <name evidence="1" type="ORF">DC20_20310</name>
</gene>
<evidence type="ECO:0000313" key="2">
    <source>
        <dbReference type="Proteomes" id="UP000061382"/>
    </source>
</evidence>
<reference evidence="1 2" key="1">
    <citation type="submission" date="2015-08" db="EMBL/GenBank/DDBJ databases">
        <title>Complete genome sequence of Rufibacter tibetensis strain 1351t, a radiation-resistant bacterium from tibet plateau.</title>
        <authorList>
            <person name="Dai J."/>
        </authorList>
    </citation>
    <scope>NUCLEOTIDE SEQUENCE [LARGE SCALE GENOMIC DNA]</scope>
    <source>
        <strain evidence="1 2">1351</strain>
    </source>
</reference>
<protein>
    <submittedName>
        <fullName evidence="1">Uncharacterized protein</fullName>
    </submittedName>
</protein>
<dbReference type="AlphaFoldDB" id="A0A0P0C778"/>
<proteinExistence type="predicted"/>
<accession>A0A0P0C778</accession>